<protein>
    <submittedName>
        <fullName evidence="4">Cobalt-precorrin-6A reductase</fullName>
        <ecNumber evidence="4">1.3.1.106</ecNumber>
    </submittedName>
</protein>
<evidence type="ECO:0000256" key="2">
    <source>
        <dbReference type="ARBA" id="ARBA00022573"/>
    </source>
</evidence>
<evidence type="ECO:0000256" key="1">
    <source>
        <dbReference type="ARBA" id="ARBA00004953"/>
    </source>
</evidence>
<dbReference type="InterPro" id="IPR003723">
    <property type="entry name" value="Precorrin-6x_reduct"/>
</dbReference>
<accession>A0ABY2KMK5</accession>
<dbReference type="Pfam" id="PF02571">
    <property type="entry name" value="CbiJ"/>
    <property type="match status" value="1"/>
</dbReference>
<dbReference type="NCBIfam" id="NF005968">
    <property type="entry name" value="PRK08057.1-2"/>
    <property type="match status" value="1"/>
</dbReference>
<dbReference type="EMBL" id="RPEM01000008">
    <property type="protein sequence ID" value="TGD42583.1"/>
    <property type="molecule type" value="Genomic_DNA"/>
</dbReference>
<evidence type="ECO:0000313" key="5">
    <source>
        <dbReference type="Proteomes" id="UP000297741"/>
    </source>
</evidence>
<evidence type="ECO:0000313" key="4">
    <source>
        <dbReference type="EMBL" id="TGD42583.1"/>
    </source>
</evidence>
<keyword evidence="3 4" id="KW-0560">Oxidoreductase</keyword>
<proteinExistence type="predicted"/>
<dbReference type="Proteomes" id="UP000297741">
    <property type="component" value="Unassembled WGS sequence"/>
</dbReference>
<comment type="pathway">
    <text evidence="1">Cofactor biosynthesis; adenosylcobalamin biosynthesis.</text>
</comment>
<dbReference type="RefSeq" id="WP_135431860.1">
    <property type="nucleotide sequence ID" value="NZ_RPEM01000008.1"/>
</dbReference>
<dbReference type="PANTHER" id="PTHR36925:SF1">
    <property type="entry name" value="COBALT-PRECORRIN-6A REDUCTASE"/>
    <property type="match status" value="1"/>
</dbReference>
<dbReference type="PANTHER" id="PTHR36925">
    <property type="entry name" value="COBALT-PRECORRIN-6A REDUCTASE"/>
    <property type="match status" value="1"/>
</dbReference>
<evidence type="ECO:0000256" key="3">
    <source>
        <dbReference type="ARBA" id="ARBA00023002"/>
    </source>
</evidence>
<name>A0ABY2KMK5_9RHOB</name>
<comment type="caution">
    <text evidence="4">The sequence shown here is derived from an EMBL/GenBank/DDBJ whole genome shotgun (WGS) entry which is preliminary data.</text>
</comment>
<sequence>MTRILLLGGTTEAGALARALAGAGIDAVYSYAGRTAAPMDQPIPVRTGGFGGVAGLAQFLHDQRISHVVDATHPFAAQISQNALDACAQARVPLVALERPAWQVAPGDDWICVPDLPAAVAALPDQPARVFLAIGKQTLAAFAAKPQHHYLLRLVDAPDGPLPLPDAVAVVARGPFDVAGDLDLLRAHRISHIIAKNAGGAGAEAKLIAARALGLPVILIDRPDFDQRVLPPRHVLGSVAQVMAWLGHAGTERGV</sequence>
<dbReference type="NCBIfam" id="TIGR00715">
    <property type="entry name" value="precor6x_red"/>
    <property type="match status" value="1"/>
</dbReference>
<dbReference type="PROSITE" id="PS51014">
    <property type="entry name" value="COBK_CBIJ"/>
    <property type="match status" value="1"/>
</dbReference>
<keyword evidence="2" id="KW-0169">Cobalamin biosynthesis</keyword>
<dbReference type="GO" id="GO:0016491">
    <property type="term" value="F:oxidoreductase activity"/>
    <property type="evidence" value="ECO:0007669"/>
    <property type="project" value="UniProtKB-KW"/>
</dbReference>
<organism evidence="4 5">
    <name type="scientific">Pseudotabrizicola sediminis</name>
    <dbReference type="NCBI Taxonomy" id="2486418"/>
    <lineage>
        <taxon>Bacteria</taxon>
        <taxon>Pseudomonadati</taxon>
        <taxon>Pseudomonadota</taxon>
        <taxon>Alphaproteobacteria</taxon>
        <taxon>Rhodobacterales</taxon>
        <taxon>Paracoccaceae</taxon>
        <taxon>Pseudotabrizicola</taxon>
    </lineage>
</organism>
<gene>
    <name evidence="4" type="ORF">EEB11_12555</name>
</gene>
<dbReference type="EC" id="1.3.1.106" evidence="4"/>
<reference evidence="4 5" key="1">
    <citation type="submission" date="2018-11" db="EMBL/GenBank/DDBJ databases">
        <title>Tabrizicola sp. isolated from sediment of alpine lake.</title>
        <authorList>
            <person name="Liu Z."/>
        </authorList>
    </citation>
    <scope>NUCLEOTIDE SEQUENCE [LARGE SCALE GENOMIC DNA]</scope>
    <source>
        <strain evidence="4 5">DRYC-M-16</strain>
    </source>
</reference>
<keyword evidence="5" id="KW-1185">Reference proteome</keyword>